<dbReference type="PROSITE" id="PS50005">
    <property type="entry name" value="TPR"/>
    <property type="match status" value="1"/>
</dbReference>
<sequence>MAAALAAAKATARGSRSVAVTVPPADAAANPNLLLREANKQKAAGDLDGAVSTLEQLVELVPTHVAAHVALSTYLERLGRKDEALEHAKKVPELEPDDAFSYTHLSVICQRCGLIPEAEDAMAKARMIQMRG</sequence>
<feature type="repeat" description="TPR" evidence="1">
    <location>
        <begin position="65"/>
        <end position="98"/>
    </location>
</feature>
<evidence type="ECO:0000313" key="2">
    <source>
        <dbReference type="EMBL" id="NNJ27207.1"/>
    </source>
</evidence>
<comment type="caution">
    <text evidence="2">The sequence shown here is derived from an EMBL/GenBank/DDBJ whole genome shotgun (WGS) entry which is preliminary data.</text>
</comment>
<keyword evidence="1" id="KW-0802">TPR repeat</keyword>
<dbReference type="RefSeq" id="WP_246255072.1">
    <property type="nucleotide sequence ID" value="NZ_WTPX01000130.1"/>
</dbReference>
<keyword evidence="3" id="KW-1185">Reference proteome</keyword>
<dbReference type="Proteomes" id="UP000609651">
    <property type="component" value="Unassembled WGS sequence"/>
</dbReference>
<dbReference type="Gene3D" id="1.25.40.10">
    <property type="entry name" value="Tetratricopeptide repeat domain"/>
    <property type="match status" value="1"/>
</dbReference>
<protein>
    <recommendedName>
        <fullName evidence="4">Tetratricopeptide repeat protein</fullName>
    </recommendedName>
</protein>
<name>A0ABX1VGG1_9PLAN</name>
<dbReference type="InterPro" id="IPR019734">
    <property type="entry name" value="TPR_rpt"/>
</dbReference>
<evidence type="ECO:0008006" key="4">
    <source>
        <dbReference type="Google" id="ProtNLM"/>
    </source>
</evidence>
<proteinExistence type="predicted"/>
<accession>A0ABX1VGG1</accession>
<evidence type="ECO:0000256" key="1">
    <source>
        <dbReference type="PROSITE-ProRule" id="PRU00339"/>
    </source>
</evidence>
<organism evidence="2 3">
    <name type="scientific">Alienimonas chondri</name>
    <dbReference type="NCBI Taxonomy" id="2681879"/>
    <lineage>
        <taxon>Bacteria</taxon>
        <taxon>Pseudomonadati</taxon>
        <taxon>Planctomycetota</taxon>
        <taxon>Planctomycetia</taxon>
        <taxon>Planctomycetales</taxon>
        <taxon>Planctomycetaceae</taxon>
        <taxon>Alienimonas</taxon>
    </lineage>
</organism>
<evidence type="ECO:0000313" key="3">
    <source>
        <dbReference type="Proteomes" id="UP000609651"/>
    </source>
</evidence>
<reference evidence="2 3" key="1">
    <citation type="journal article" date="2020" name="Syst. Appl. Microbiol.">
        <title>Alienimonas chondri sp. nov., a novel planctomycete isolated from the biofilm of the red alga Chondrus crispus.</title>
        <authorList>
            <person name="Vitorino I."/>
            <person name="Albuquerque L."/>
            <person name="Wiegand S."/>
            <person name="Kallscheuer N."/>
            <person name="da Costa M.S."/>
            <person name="Lobo-da-Cunha A."/>
            <person name="Jogler C."/>
            <person name="Lage O.M."/>
        </authorList>
    </citation>
    <scope>NUCLEOTIDE SEQUENCE [LARGE SCALE GENOMIC DNA]</scope>
    <source>
        <strain evidence="2 3">LzC2</strain>
    </source>
</reference>
<dbReference type="SUPFAM" id="SSF48452">
    <property type="entry name" value="TPR-like"/>
    <property type="match status" value="1"/>
</dbReference>
<gene>
    <name evidence="2" type="ORF">LzC2_33080</name>
</gene>
<dbReference type="EMBL" id="WTPX01000130">
    <property type="protein sequence ID" value="NNJ27207.1"/>
    <property type="molecule type" value="Genomic_DNA"/>
</dbReference>
<dbReference type="Pfam" id="PF14559">
    <property type="entry name" value="TPR_19"/>
    <property type="match status" value="1"/>
</dbReference>
<dbReference type="InterPro" id="IPR011990">
    <property type="entry name" value="TPR-like_helical_dom_sf"/>
</dbReference>